<dbReference type="AlphaFoldDB" id="A0A131Z7E3"/>
<evidence type="ECO:0000259" key="6">
    <source>
        <dbReference type="PROSITE" id="PS50178"/>
    </source>
</evidence>
<feature type="compositionally biased region" description="Polar residues" evidence="5">
    <location>
        <begin position="218"/>
        <end position="233"/>
    </location>
</feature>
<keyword evidence="2 4" id="KW-0863">Zinc-finger</keyword>
<dbReference type="GO" id="GO:0005813">
    <property type="term" value="C:centrosome"/>
    <property type="evidence" value="ECO:0007669"/>
    <property type="project" value="TreeGrafter"/>
</dbReference>
<evidence type="ECO:0000256" key="5">
    <source>
        <dbReference type="SAM" id="MobiDB-lite"/>
    </source>
</evidence>
<dbReference type="Pfam" id="PF01363">
    <property type="entry name" value="FYVE"/>
    <property type="match status" value="1"/>
</dbReference>
<dbReference type="InterPro" id="IPR000306">
    <property type="entry name" value="Znf_FYVE"/>
</dbReference>
<dbReference type="GO" id="GO:0044878">
    <property type="term" value="P:mitotic cytokinesis checkpoint signaling"/>
    <property type="evidence" value="ECO:0007669"/>
    <property type="project" value="TreeGrafter"/>
</dbReference>
<feature type="region of interest" description="Disordered" evidence="5">
    <location>
        <begin position="193"/>
        <end position="304"/>
    </location>
</feature>
<dbReference type="InterPro" id="IPR017455">
    <property type="entry name" value="Znf_FYVE-rel"/>
</dbReference>
<dbReference type="EMBL" id="GEDV01001805">
    <property type="protein sequence ID" value="JAP86752.1"/>
    <property type="molecule type" value="Transcribed_RNA"/>
</dbReference>
<evidence type="ECO:0000256" key="2">
    <source>
        <dbReference type="ARBA" id="ARBA00022771"/>
    </source>
</evidence>
<protein>
    <submittedName>
        <fullName evidence="7">Membrane trafficking and cell signaling protein hrs</fullName>
    </submittedName>
</protein>
<sequence length="334" mass="37046">MSCTGCSSKFGLLTREHSCPNCQFSYCGKCLKTTVLVPKLGKQHKVCRTCLETINRTTASKTEEIEPPAALQKRMEALNKQQPQGERSAPRGDDGSSLRIEEIESRLQKLRQDTKDVIPIQADIEERLAKLKEVDVSYYRQPPITVYATDAEKASSLFAEVMHKVAIDRRRAQVIKATTDEMERRLRLLRDLSRDSVDSSPQESKEEQSSNVVGGALATTQPTELRQSVQTASDSKEDPPIDEVARLMSEEMKAAHEAAKKGVDDLQKDKELMKELGKIKAKKTSQKKEDDGEPDSDDSAEADAIVAKVLEEARLEELGELQELGLDEGGEVGS</sequence>
<keyword evidence="3" id="KW-0862">Zinc</keyword>
<dbReference type="PROSITE" id="PS50178">
    <property type="entry name" value="ZF_FYVE"/>
    <property type="match status" value="1"/>
</dbReference>
<dbReference type="SMART" id="SM00064">
    <property type="entry name" value="FYVE"/>
    <property type="match status" value="1"/>
</dbReference>
<evidence type="ECO:0000256" key="1">
    <source>
        <dbReference type="ARBA" id="ARBA00022723"/>
    </source>
</evidence>
<dbReference type="PANTHER" id="PTHR46603:SF1">
    <property type="entry name" value="ABSCISSION_NOCUT CHECKPOINT REGULATOR"/>
    <property type="match status" value="1"/>
</dbReference>
<dbReference type="InterPro" id="IPR013083">
    <property type="entry name" value="Znf_RING/FYVE/PHD"/>
</dbReference>
<dbReference type="PANTHER" id="PTHR46603">
    <property type="entry name" value="ABSCISSION/NOCUT CHECKPOINT REGULATOR"/>
    <property type="match status" value="1"/>
</dbReference>
<name>A0A131Z7E3_RHIAP</name>
<dbReference type="CDD" id="cd00065">
    <property type="entry name" value="FYVE_like_SF"/>
    <property type="match status" value="1"/>
</dbReference>
<feature type="compositionally biased region" description="Basic and acidic residues" evidence="5">
    <location>
        <begin position="234"/>
        <end position="278"/>
    </location>
</feature>
<evidence type="ECO:0000313" key="7">
    <source>
        <dbReference type="EMBL" id="JAP86752.1"/>
    </source>
</evidence>
<proteinExistence type="predicted"/>
<feature type="compositionally biased region" description="Acidic residues" evidence="5">
    <location>
        <begin position="291"/>
        <end position="301"/>
    </location>
</feature>
<feature type="region of interest" description="Disordered" evidence="5">
    <location>
        <begin position="76"/>
        <end position="98"/>
    </location>
</feature>
<evidence type="ECO:0000256" key="3">
    <source>
        <dbReference type="ARBA" id="ARBA00022833"/>
    </source>
</evidence>
<organism evidence="7">
    <name type="scientific">Rhipicephalus appendiculatus</name>
    <name type="common">Brown ear tick</name>
    <dbReference type="NCBI Taxonomy" id="34631"/>
    <lineage>
        <taxon>Eukaryota</taxon>
        <taxon>Metazoa</taxon>
        <taxon>Ecdysozoa</taxon>
        <taxon>Arthropoda</taxon>
        <taxon>Chelicerata</taxon>
        <taxon>Arachnida</taxon>
        <taxon>Acari</taxon>
        <taxon>Parasitiformes</taxon>
        <taxon>Ixodida</taxon>
        <taxon>Ixodoidea</taxon>
        <taxon>Ixodidae</taxon>
        <taxon>Rhipicephalinae</taxon>
        <taxon>Rhipicephalus</taxon>
        <taxon>Rhipicephalus</taxon>
    </lineage>
</organism>
<dbReference type="Gene3D" id="3.30.40.10">
    <property type="entry name" value="Zinc/RING finger domain, C3HC4 (zinc finger)"/>
    <property type="match status" value="1"/>
</dbReference>
<dbReference type="GO" id="GO:0032266">
    <property type="term" value="F:phosphatidylinositol-3-phosphate binding"/>
    <property type="evidence" value="ECO:0007669"/>
    <property type="project" value="TreeGrafter"/>
</dbReference>
<keyword evidence="1" id="KW-0479">Metal-binding</keyword>
<dbReference type="GO" id="GO:0032154">
    <property type="term" value="C:cleavage furrow"/>
    <property type="evidence" value="ECO:0007669"/>
    <property type="project" value="TreeGrafter"/>
</dbReference>
<dbReference type="SUPFAM" id="SSF57903">
    <property type="entry name" value="FYVE/PHD zinc finger"/>
    <property type="match status" value="1"/>
</dbReference>
<feature type="domain" description="FYVE-type" evidence="6">
    <location>
        <begin position="1"/>
        <end position="55"/>
    </location>
</feature>
<reference evidence="7" key="1">
    <citation type="journal article" date="2016" name="Ticks Tick Borne Dis.">
        <title>De novo assembly and annotation of the salivary gland transcriptome of Rhipicephalus appendiculatus male and female ticks during blood feeding.</title>
        <authorList>
            <person name="de Castro M.H."/>
            <person name="de Klerk D."/>
            <person name="Pienaar R."/>
            <person name="Latif A.A."/>
            <person name="Rees D.J."/>
            <person name="Mans B.J."/>
        </authorList>
    </citation>
    <scope>NUCLEOTIDE SEQUENCE</scope>
    <source>
        <tissue evidence="7">Salivary glands</tissue>
    </source>
</reference>
<dbReference type="InterPro" id="IPR011011">
    <property type="entry name" value="Znf_FYVE_PHD"/>
</dbReference>
<dbReference type="GO" id="GO:0030496">
    <property type="term" value="C:midbody"/>
    <property type="evidence" value="ECO:0007669"/>
    <property type="project" value="TreeGrafter"/>
</dbReference>
<feature type="compositionally biased region" description="Basic and acidic residues" evidence="5">
    <location>
        <begin position="88"/>
        <end position="98"/>
    </location>
</feature>
<dbReference type="GO" id="GO:0009838">
    <property type="term" value="P:abscission"/>
    <property type="evidence" value="ECO:0007669"/>
    <property type="project" value="TreeGrafter"/>
</dbReference>
<dbReference type="GO" id="GO:0008270">
    <property type="term" value="F:zinc ion binding"/>
    <property type="evidence" value="ECO:0007669"/>
    <property type="project" value="UniProtKB-KW"/>
</dbReference>
<accession>A0A131Z7E3</accession>
<evidence type="ECO:0000256" key="4">
    <source>
        <dbReference type="PROSITE-ProRule" id="PRU00091"/>
    </source>
</evidence>
<feature type="compositionally biased region" description="Basic and acidic residues" evidence="5">
    <location>
        <begin position="193"/>
        <end position="208"/>
    </location>
</feature>